<evidence type="ECO:0000313" key="1">
    <source>
        <dbReference type="EMBL" id="KZC05672.1"/>
    </source>
</evidence>
<evidence type="ECO:0000313" key="2">
    <source>
        <dbReference type="Proteomes" id="UP000076502"/>
    </source>
</evidence>
<dbReference type="Proteomes" id="UP000076502">
    <property type="component" value="Unassembled WGS sequence"/>
</dbReference>
<organism evidence="1 2">
    <name type="scientific">Dufourea novaeangliae</name>
    <name type="common">Sweat bee</name>
    <dbReference type="NCBI Taxonomy" id="178035"/>
    <lineage>
        <taxon>Eukaryota</taxon>
        <taxon>Metazoa</taxon>
        <taxon>Ecdysozoa</taxon>
        <taxon>Arthropoda</taxon>
        <taxon>Hexapoda</taxon>
        <taxon>Insecta</taxon>
        <taxon>Pterygota</taxon>
        <taxon>Neoptera</taxon>
        <taxon>Endopterygota</taxon>
        <taxon>Hymenoptera</taxon>
        <taxon>Apocrita</taxon>
        <taxon>Aculeata</taxon>
        <taxon>Apoidea</taxon>
        <taxon>Anthophila</taxon>
        <taxon>Halictidae</taxon>
        <taxon>Rophitinae</taxon>
        <taxon>Dufourea</taxon>
    </lineage>
</organism>
<reference evidence="1 2" key="1">
    <citation type="submission" date="2015-07" db="EMBL/GenBank/DDBJ databases">
        <title>The genome of Dufourea novaeangliae.</title>
        <authorList>
            <person name="Pan H."/>
            <person name="Kapheim K."/>
        </authorList>
    </citation>
    <scope>NUCLEOTIDE SEQUENCE [LARGE SCALE GENOMIC DNA]</scope>
    <source>
        <strain evidence="1">0120121106</strain>
        <tissue evidence="1">Whole body</tissue>
    </source>
</reference>
<keyword evidence="2" id="KW-1185">Reference proteome</keyword>
<dbReference type="EMBL" id="KQ434796">
    <property type="protein sequence ID" value="KZC05672.1"/>
    <property type="molecule type" value="Genomic_DNA"/>
</dbReference>
<dbReference type="AlphaFoldDB" id="A0A154P1H3"/>
<accession>A0A154P1H3</accession>
<sequence length="72" mass="7848">MAPERCNTSNISITGTIKNAIDSLTSCLNDKASRDHYLKTPSFHCTNTSNLFTASRIRNEDTALSASSSIPR</sequence>
<proteinExistence type="predicted"/>
<protein>
    <submittedName>
        <fullName evidence="1">Uncharacterized protein</fullName>
    </submittedName>
</protein>
<name>A0A154P1H3_DUFNO</name>
<gene>
    <name evidence="1" type="ORF">WN55_04612</name>
</gene>